<dbReference type="PANTHER" id="PTHR42760:SF135">
    <property type="entry name" value="BLL7886 PROTEIN"/>
    <property type="match status" value="1"/>
</dbReference>
<dbReference type="AlphaFoldDB" id="A0A060DTE2"/>
<dbReference type="EMBL" id="POWG01000004">
    <property type="protein sequence ID" value="PNQ99800.1"/>
    <property type="molecule type" value="Genomic_DNA"/>
</dbReference>
<keyword evidence="3" id="KW-0614">Plasmid</keyword>
<evidence type="ECO:0000313" key="5">
    <source>
        <dbReference type="Proteomes" id="UP000027186"/>
    </source>
</evidence>
<proteinExistence type="inferred from homology"/>
<dbReference type="InterPro" id="IPR057326">
    <property type="entry name" value="KR_dom"/>
</dbReference>
<dbReference type="Gene3D" id="3.40.50.720">
    <property type="entry name" value="NAD(P)-binding Rossmann-like Domain"/>
    <property type="match status" value="1"/>
</dbReference>
<dbReference type="Proteomes" id="UP000236268">
    <property type="component" value="Unassembled WGS sequence"/>
</dbReference>
<evidence type="ECO:0000313" key="4">
    <source>
        <dbReference type="EMBL" id="PNQ99800.1"/>
    </source>
</evidence>
<evidence type="ECO:0000313" key="6">
    <source>
        <dbReference type="Proteomes" id="UP000236268"/>
    </source>
</evidence>
<dbReference type="PANTHER" id="PTHR42760">
    <property type="entry name" value="SHORT-CHAIN DEHYDROGENASES/REDUCTASES FAMILY MEMBER"/>
    <property type="match status" value="1"/>
</dbReference>
<dbReference type="Proteomes" id="UP000027186">
    <property type="component" value="Plasmid AbAZ39_p3"/>
</dbReference>
<organism evidence="3 5">
    <name type="scientific">Azospirillum argentinense</name>
    <dbReference type="NCBI Taxonomy" id="2970906"/>
    <lineage>
        <taxon>Bacteria</taxon>
        <taxon>Pseudomonadati</taxon>
        <taxon>Pseudomonadota</taxon>
        <taxon>Alphaproteobacteria</taxon>
        <taxon>Rhodospirillales</taxon>
        <taxon>Azospirillaceae</taxon>
        <taxon>Azospirillum</taxon>
    </lineage>
</organism>
<comment type="similarity">
    <text evidence="1">Belongs to the short-chain dehydrogenases/reductases (SDR) family.</text>
</comment>
<geneLocation type="plasmid" evidence="3 5">
    <name>AbAZ39_p3</name>
</geneLocation>
<dbReference type="OrthoDB" id="286404at2"/>
<dbReference type="EMBL" id="CP007796">
    <property type="protein sequence ID" value="AIB15930.1"/>
    <property type="molecule type" value="Genomic_DNA"/>
</dbReference>
<dbReference type="KEGG" id="abq:ABAZ39_29175"/>
<dbReference type="SUPFAM" id="SSF51735">
    <property type="entry name" value="NAD(P)-binding Rossmann-fold domains"/>
    <property type="match status" value="1"/>
</dbReference>
<evidence type="ECO:0000259" key="2">
    <source>
        <dbReference type="SMART" id="SM00822"/>
    </source>
</evidence>
<reference evidence="4 6" key="2">
    <citation type="submission" date="2018-01" db="EMBL/GenBank/DDBJ databases">
        <title>Whole genome sequence of Azospirillum brasilense REC3 isolated from strawberry roots.</title>
        <authorList>
            <person name="Fontana C.A."/>
            <person name="Salazar S.M."/>
            <person name="Bassi D."/>
            <person name="Puglisi E."/>
            <person name="Lovaisa N.C."/>
            <person name="Toffoli L.M."/>
            <person name="Pedraza R."/>
            <person name="Cocconcelli P.S."/>
        </authorList>
    </citation>
    <scope>NUCLEOTIDE SEQUENCE [LARGE SCALE GENOMIC DNA]</scope>
    <source>
        <strain evidence="4 6">REC3</strain>
        <plasmid evidence="4">p2unnamed</plasmid>
    </source>
</reference>
<dbReference type="PRINTS" id="PR00080">
    <property type="entry name" value="SDRFAMILY"/>
</dbReference>
<dbReference type="PRINTS" id="PR00081">
    <property type="entry name" value="GDHRDH"/>
</dbReference>
<protein>
    <submittedName>
        <fullName evidence="4">SDR family oxidoreductase</fullName>
    </submittedName>
</protein>
<dbReference type="InterPro" id="IPR036291">
    <property type="entry name" value="NAD(P)-bd_dom_sf"/>
</dbReference>
<dbReference type="InterPro" id="IPR020904">
    <property type="entry name" value="Sc_DH/Rdtase_CS"/>
</dbReference>
<geneLocation type="plasmid" evidence="4">
    <name>p2unnamed</name>
</geneLocation>
<dbReference type="InterPro" id="IPR002347">
    <property type="entry name" value="SDR_fam"/>
</dbReference>
<gene>
    <name evidence="3" type="ORF">ABAZ39_29175</name>
    <name evidence="4" type="ORF">C1S70_05365</name>
</gene>
<name>A0A060DTE2_9PROT</name>
<evidence type="ECO:0000256" key="1">
    <source>
        <dbReference type="ARBA" id="ARBA00006484"/>
    </source>
</evidence>
<evidence type="ECO:0000313" key="3">
    <source>
        <dbReference type="EMBL" id="AIB15930.1"/>
    </source>
</evidence>
<accession>A0A060DTE2</accession>
<dbReference type="RefSeq" id="WP_040137618.1">
    <property type="nucleotide sequence ID" value="NZ_CP007796.1"/>
</dbReference>
<feature type="domain" description="Ketoreductase" evidence="2">
    <location>
        <begin position="16"/>
        <end position="195"/>
    </location>
</feature>
<accession>A0A2K1G4T1</accession>
<dbReference type="Pfam" id="PF13561">
    <property type="entry name" value="adh_short_C2"/>
    <property type="match status" value="1"/>
</dbReference>
<dbReference type="SMART" id="SM00822">
    <property type="entry name" value="PKS_KR"/>
    <property type="match status" value="1"/>
</dbReference>
<dbReference type="GO" id="GO:0016616">
    <property type="term" value="F:oxidoreductase activity, acting on the CH-OH group of donors, NAD or NADP as acceptor"/>
    <property type="evidence" value="ECO:0007669"/>
    <property type="project" value="UniProtKB-ARBA"/>
</dbReference>
<dbReference type="GO" id="GO:0030497">
    <property type="term" value="P:fatty acid elongation"/>
    <property type="evidence" value="ECO:0007669"/>
    <property type="project" value="TreeGrafter"/>
</dbReference>
<sequence length="260" mass="26723">MSAQAFLESRFGLGGSVFLVTGGASGIGFAAARAAAQAGARVAVNDLDADRAEQAAASLRDDGLEAMAVPFSVTDPAAVRAGVAAVLDRWGRVDSLFSNAGNQIRKPFLDYRPEEWASLWQTHVDGAFNLCQAVLPSMVERRGGRIVLMSSVAAFGARGTIGPYATAKGGLAAMTRALAVEYGPLGIACNAIAPGFVATGFTVAMQENAAFQSYIESDVPARRWGTPDDIAGVAVFLAGPASGFINGQVIPVDGGLLATL</sequence>
<dbReference type="PROSITE" id="PS00061">
    <property type="entry name" value="ADH_SHORT"/>
    <property type="match status" value="1"/>
</dbReference>
<reference evidence="3 5" key="1">
    <citation type="journal article" date="2014" name="Genome Announc.">
        <title>Complete Genome Sequence of the Model Rhizosphere Strain Azospirillum brasilense Az39, Successfully Applied in Agriculture.</title>
        <authorList>
            <person name="Rivera D."/>
            <person name="Revale S."/>
            <person name="Molina R."/>
            <person name="Gualpa J."/>
            <person name="Puente M."/>
            <person name="Maroniche G."/>
            <person name="Paris G."/>
            <person name="Baker D."/>
            <person name="Clavijo B."/>
            <person name="McLay K."/>
            <person name="Spaepen S."/>
            <person name="Perticari A."/>
            <person name="Vazquez M."/>
            <person name="Wisniewski-Dye F."/>
            <person name="Watkins C."/>
            <person name="Martinez-Abarca F."/>
            <person name="Vanderleyden J."/>
            <person name="Cassan F."/>
        </authorList>
    </citation>
    <scope>NUCLEOTIDE SEQUENCE [LARGE SCALE GENOMIC DNA]</scope>
    <source>
        <strain evidence="3 5">Az39</strain>
        <plasmid evidence="3">AbAZ39_p3</plasmid>
    </source>
</reference>
<dbReference type="FunFam" id="3.40.50.720:FF:000084">
    <property type="entry name" value="Short-chain dehydrogenase reductase"/>
    <property type="match status" value="1"/>
</dbReference>